<proteinExistence type="predicted"/>
<reference evidence="1 2" key="1">
    <citation type="submission" date="2019-02" db="EMBL/GenBank/DDBJ databases">
        <title>Haloarcula mannanilyticum sp. nov., a mannan degrading haloarchaeon isolated from commercial salt.</title>
        <authorList>
            <person name="Enomoto S."/>
            <person name="Shimane Y."/>
            <person name="Kamekura M."/>
            <person name="Ito T."/>
            <person name="Moriya O."/>
            <person name="Ihara K."/>
            <person name="Takahashi-Ando N."/>
            <person name="Fukushima Y."/>
            <person name="Yoshida Y."/>
            <person name="Usama R."/>
            <person name="Takai K."/>
            <person name="Minegishi H."/>
        </authorList>
    </citation>
    <scope>NUCLEOTIDE SEQUENCE [LARGE SCALE GENOMIC DNA]</scope>
    <source>
        <strain evidence="1 2">MD130-1</strain>
    </source>
</reference>
<comment type="caution">
    <text evidence="1">The sequence shown here is derived from an EMBL/GenBank/DDBJ whole genome shotgun (WGS) entry which is preliminary data.</text>
</comment>
<evidence type="ECO:0000313" key="2">
    <source>
        <dbReference type="Proteomes" id="UP000304382"/>
    </source>
</evidence>
<dbReference type="EMBL" id="BIXZ01000025">
    <property type="protein sequence ID" value="GCF16269.1"/>
    <property type="molecule type" value="Genomic_DNA"/>
</dbReference>
<protein>
    <submittedName>
        <fullName evidence="1">Uncharacterized protein</fullName>
    </submittedName>
</protein>
<gene>
    <name evidence="1" type="ORF">Harman_42040</name>
</gene>
<accession>A0A4C2EVM5</accession>
<keyword evidence="2" id="KW-1185">Reference proteome</keyword>
<name>A0A4C2EVM5_9EURY</name>
<sequence>MNDADQDTDYLKFGYPNVGYVIDGLEDSTIRVGLERDFEVGQRIELRTPKNTVFGHGTVQDIYTSRVEVAHHDVVVVDGREHPSESKHDLPTSLRDHYPDAEVRYDTEVTVVYFDAETGLEKLGSIESPYGVGIRRSRTV</sequence>
<organism evidence="1 2">
    <name type="scientific">Haloarcula mannanilytica</name>
    <dbReference type="NCBI Taxonomy" id="2509225"/>
    <lineage>
        <taxon>Archaea</taxon>
        <taxon>Methanobacteriati</taxon>
        <taxon>Methanobacteriota</taxon>
        <taxon>Stenosarchaea group</taxon>
        <taxon>Halobacteria</taxon>
        <taxon>Halobacteriales</taxon>
        <taxon>Haloarculaceae</taxon>
        <taxon>Haloarcula</taxon>
    </lineage>
</organism>
<dbReference type="AlphaFoldDB" id="A0A4C2EVM5"/>
<dbReference type="Proteomes" id="UP000304382">
    <property type="component" value="Unassembled WGS sequence"/>
</dbReference>
<dbReference type="RefSeq" id="WP_137685632.1">
    <property type="nucleotide sequence ID" value="NZ_BIXZ01000025.1"/>
</dbReference>
<dbReference type="SUPFAM" id="SSF88697">
    <property type="entry name" value="PUA domain-like"/>
    <property type="match status" value="1"/>
</dbReference>
<evidence type="ECO:0000313" key="1">
    <source>
        <dbReference type="EMBL" id="GCF16269.1"/>
    </source>
</evidence>
<dbReference type="InterPro" id="IPR015947">
    <property type="entry name" value="PUA-like_sf"/>
</dbReference>